<gene>
    <name evidence="4" type="primary">sgt2</name>
    <name evidence="4" type="ORF">TNCT_195491</name>
</gene>
<dbReference type="InterPro" id="IPR011990">
    <property type="entry name" value="TPR-like_helical_dom_sf"/>
</dbReference>
<dbReference type="GO" id="GO:0016020">
    <property type="term" value="C:membrane"/>
    <property type="evidence" value="ECO:0007669"/>
    <property type="project" value="TreeGrafter"/>
</dbReference>
<dbReference type="SMART" id="SM00028">
    <property type="entry name" value="TPR"/>
    <property type="match status" value="3"/>
</dbReference>
<evidence type="ECO:0000313" key="5">
    <source>
        <dbReference type="Proteomes" id="UP000887116"/>
    </source>
</evidence>
<dbReference type="AlphaFoldDB" id="A0A8X6GLE5"/>
<dbReference type="GO" id="GO:0006620">
    <property type="term" value="P:post-translational protein targeting to endoplasmic reticulum membrane"/>
    <property type="evidence" value="ECO:0007669"/>
    <property type="project" value="TreeGrafter"/>
</dbReference>
<dbReference type="PROSITE" id="PS50005">
    <property type="entry name" value="TPR"/>
    <property type="match status" value="2"/>
</dbReference>
<dbReference type="EMBL" id="BMAO01015801">
    <property type="protein sequence ID" value="GFR04385.1"/>
    <property type="molecule type" value="Genomic_DNA"/>
</dbReference>
<dbReference type="InterPro" id="IPR019734">
    <property type="entry name" value="TPR_rpt"/>
</dbReference>
<keyword evidence="1" id="KW-0677">Repeat</keyword>
<feature type="repeat" description="TPR" evidence="3">
    <location>
        <begin position="117"/>
        <end position="150"/>
    </location>
</feature>
<feature type="repeat" description="TPR" evidence="3">
    <location>
        <begin position="151"/>
        <end position="184"/>
    </location>
</feature>
<dbReference type="PANTHER" id="PTHR45831:SF2">
    <property type="entry name" value="LD24721P"/>
    <property type="match status" value="1"/>
</dbReference>
<sequence length="257" mass="29827">MYSQKESENVKSLVIAVADFLLTQSTLKFDALFTRRLRLAVDCLEKVYSINLRDYLLRRNSLSLPEMFKRASNPVSIKNQLQAEQCKLRGNRFLYQERYSLAEAEYTKAVRLNDLNPVYFCNRADSRIRQGRYKMAIEDCQKALSLDPHYAKAYARLGTAYFMMNHPAKAARCYKKALKIEPKKEIYLRTLGYITQPTNRCGFEILNPLHRLKKNFVSLASSFAPLRGVGDYEYHSFTNETPALRSPTILQFSEMID</sequence>
<dbReference type="InterPro" id="IPR047150">
    <property type="entry name" value="SGT"/>
</dbReference>
<evidence type="ECO:0000256" key="3">
    <source>
        <dbReference type="PROSITE-ProRule" id="PRU00339"/>
    </source>
</evidence>
<dbReference type="Proteomes" id="UP000887116">
    <property type="component" value="Unassembled WGS sequence"/>
</dbReference>
<dbReference type="OrthoDB" id="2335338at2759"/>
<dbReference type="GO" id="GO:0072380">
    <property type="term" value="C:TRC complex"/>
    <property type="evidence" value="ECO:0007669"/>
    <property type="project" value="TreeGrafter"/>
</dbReference>
<accession>A0A8X6GLE5</accession>
<keyword evidence="2 3" id="KW-0802">TPR repeat</keyword>
<dbReference type="PANTHER" id="PTHR45831">
    <property type="entry name" value="LD24721P"/>
    <property type="match status" value="1"/>
</dbReference>
<evidence type="ECO:0000256" key="2">
    <source>
        <dbReference type="ARBA" id="ARBA00022803"/>
    </source>
</evidence>
<proteinExistence type="predicted"/>
<dbReference type="SUPFAM" id="SSF48452">
    <property type="entry name" value="TPR-like"/>
    <property type="match status" value="1"/>
</dbReference>
<keyword evidence="5" id="KW-1185">Reference proteome</keyword>
<organism evidence="4 5">
    <name type="scientific">Trichonephila clavata</name>
    <name type="common">Joro spider</name>
    <name type="synonym">Nephila clavata</name>
    <dbReference type="NCBI Taxonomy" id="2740835"/>
    <lineage>
        <taxon>Eukaryota</taxon>
        <taxon>Metazoa</taxon>
        <taxon>Ecdysozoa</taxon>
        <taxon>Arthropoda</taxon>
        <taxon>Chelicerata</taxon>
        <taxon>Arachnida</taxon>
        <taxon>Araneae</taxon>
        <taxon>Araneomorphae</taxon>
        <taxon>Entelegynae</taxon>
        <taxon>Araneoidea</taxon>
        <taxon>Nephilidae</taxon>
        <taxon>Trichonephila</taxon>
    </lineage>
</organism>
<evidence type="ECO:0000256" key="1">
    <source>
        <dbReference type="ARBA" id="ARBA00022737"/>
    </source>
</evidence>
<dbReference type="PROSITE" id="PS50293">
    <property type="entry name" value="TPR_REGION"/>
    <property type="match status" value="1"/>
</dbReference>
<dbReference type="GO" id="GO:0060090">
    <property type="term" value="F:molecular adaptor activity"/>
    <property type="evidence" value="ECO:0007669"/>
    <property type="project" value="TreeGrafter"/>
</dbReference>
<name>A0A8X6GLE5_TRICU</name>
<dbReference type="Pfam" id="PF13424">
    <property type="entry name" value="TPR_12"/>
    <property type="match status" value="1"/>
</dbReference>
<comment type="caution">
    <text evidence="4">The sequence shown here is derived from an EMBL/GenBank/DDBJ whole genome shotgun (WGS) entry which is preliminary data.</text>
</comment>
<dbReference type="Gene3D" id="1.25.40.10">
    <property type="entry name" value="Tetratricopeptide repeat domain"/>
    <property type="match status" value="1"/>
</dbReference>
<protein>
    <submittedName>
        <fullName evidence="4">Small glutamine-rich tetratricopeptide repeat-containing protein 2</fullName>
    </submittedName>
</protein>
<reference evidence="4" key="1">
    <citation type="submission" date="2020-07" db="EMBL/GenBank/DDBJ databases">
        <title>Multicomponent nature underlies the extraordinary mechanical properties of spider dragline silk.</title>
        <authorList>
            <person name="Kono N."/>
            <person name="Nakamura H."/>
            <person name="Mori M."/>
            <person name="Yoshida Y."/>
            <person name="Ohtoshi R."/>
            <person name="Malay A.D."/>
            <person name="Moran D.A.P."/>
            <person name="Tomita M."/>
            <person name="Numata K."/>
            <person name="Arakawa K."/>
        </authorList>
    </citation>
    <scope>NUCLEOTIDE SEQUENCE</scope>
</reference>
<evidence type="ECO:0000313" key="4">
    <source>
        <dbReference type="EMBL" id="GFR04385.1"/>
    </source>
</evidence>